<comment type="similarity">
    <text evidence="1">Belongs to the peptidase C14B family.</text>
</comment>
<evidence type="ECO:0000256" key="1">
    <source>
        <dbReference type="ARBA" id="ARBA00009005"/>
    </source>
</evidence>
<evidence type="ECO:0000256" key="2">
    <source>
        <dbReference type="ARBA" id="ARBA00022703"/>
    </source>
</evidence>
<name>A0A9P5NDC8_GYMJU</name>
<dbReference type="GO" id="GO:0006508">
    <property type="term" value="P:proteolysis"/>
    <property type="evidence" value="ECO:0007669"/>
    <property type="project" value="InterPro"/>
</dbReference>
<dbReference type="PANTHER" id="PTHR48104">
    <property type="entry name" value="METACASPASE-4"/>
    <property type="match status" value="1"/>
</dbReference>
<proteinExistence type="inferred from homology"/>
<dbReference type="Proteomes" id="UP000724874">
    <property type="component" value="Unassembled WGS sequence"/>
</dbReference>
<gene>
    <name evidence="5" type="ORF">CPB84DRAFT_1687700</name>
</gene>
<keyword evidence="6" id="KW-1185">Reference proteome</keyword>
<evidence type="ECO:0000313" key="5">
    <source>
        <dbReference type="EMBL" id="KAF8880205.1"/>
    </source>
</evidence>
<dbReference type="SUPFAM" id="SSF52129">
    <property type="entry name" value="Caspase-like"/>
    <property type="match status" value="1"/>
</dbReference>
<feature type="domain" description="Peptidase C14 caspase" evidence="4">
    <location>
        <begin position="2"/>
        <end position="206"/>
    </location>
</feature>
<dbReference type="Pfam" id="PF00656">
    <property type="entry name" value="Peptidase_C14"/>
    <property type="match status" value="1"/>
</dbReference>
<keyword evidence="3" id="KW-0788">Thiol protease</keyword>
<keyword evidence="3" id="KW-0645">Protease</keyword>
<keyword evidence="3" id="KW-0378">Hydrolase</keyword>
<dbReference type="EMBL" id="JADNYJ010000142">
    <property type="protein sequence ID" value="KAF8880205.1"/>
    <property type="molecule type" value="Genomic_DNA"/>
</dbReference>
<dbReference type="Gene3D" id="3.40.50.1460">
    <property type="match status" value="1"/>
</dbReference>
<evidence type="ECO:0000259" key="4">
    <source>
        <dbReference type="Pfam" id="PF00656"/>
    </source>
</evidence>
<reference evidence="5" key="1">
    <citation type="submission" date="2020-11" db="EMBL/GenBank/DDBJ databases">
        <authorList>
            <consortium name="DOE Joint Genome Institute"/>
            <person name="Ahrendt S."/>
            <person name="Riley R."/>
            <person name="Andreopoulos W."/>
            <person name="LaButti K."/>
            <person name="Pangilinan J."/>
            <person name="Ruiz-duenas F.J."/>
            <person name="Barrasa J.M."/>
            <person name="Sanchez-Garcia M."/>
            <person name="Camarero S."/>
            <person name="Miyauchi S."/>
            <person name="Serrano A."/>
            <person name="Linde D."/>
            <person name="Babiker R."/>
            <person name="Drula E."/>
            <person name="Ayuso-Fernandez I."/>
            <person name="Pacheco R."/>
            <person name="Padilla G."/>
            <person name="Ferreira P."/>
            <person name="Barriuso J."/>
            <person name="Kellner H."/>
            <person name="Castanera R."/>
            <person name="Alfaro M."/>
            <person name="Ramirez L."/>
            <person name="Pisabarro A.G."/>
            <person name="Kuo A."/>
            <person name="Tritt A."/>
            <person name="Lipzen A."/>
            <person name="He G."/>
            <person name="Yan M."/>
            <person name="Ng V."/>
            <person name="Cullen D."/>
            <person name="Martin F."/>
            <person name="Rosso M.-N."/>
            <person name="Henrissat B."/>
            <person name="Hibbett D."/>
            <person name="Martinez A.T."/>
            <person name="Grigoriev I.V."/>
        </authorList>
    </citation>
    <scope>NUCLEOTIDE SEQUENCE</scope>
    <source>
        <strain evidence="5">AH 44721</strain>
    </source>
</reference>
<evidence type="ECO:0000256" key="3">
    <source>
        <dbReference type="ARBA" id="ARBA00022807"/>
    </source>
</evidence>
<protein>
    <submittedName>
        <fullName evidence="5">Caspase domain-containing protein</fullName>
    </submittedName>
</protein>
<dbReference type="OrthoDB" id="10255174at2759"/>
<dbReference type="InterPro" id="IPR050452">
    <property type="entry name" value="Metacaspase"/>
</dbReference>
<dbReference type="GO" id="GO:0006915">
    <property type="term" value="P:apoptotic process"/>
    <property type="evidence" value="ECO:0007669"/>
    <property type="project" value="UniProtKB-KW"/>
</dbReference>
<sequence length="222" mass="24132">FVLLIGIDQYSSPQIPNLTGAVADALAMKTFLVEVIGVPPDHIHELYDNKASGENIRAAILGFADDERIHYDDSILIYYAGHGSEVSNPQPISMTSKVQMLIPHDFDESAVGFVTSQGILDFVFSEWLSKVAKSKGDHILVILDSCHSGSKAAYGFAKSGLESHVLLAACSEDQTAKEKNGRGLFTVALLSTLQRLGPSTCTYADLIQSLPDIGREYVQFLR</sequence>
<dbReference type="InterPro" id="IPR011600">
    <property type="entry name" value="Pept_C14_caspase"/>
</dbReference>
<feature type="non-terminal residue" evidence="5">
    <location>
        <position position="222"/>
    </location>
</feature>
<accession>A0A9P5NDC8</accession>
<evidence type="ECO:0000313" key="6">
    <source>
        <dbReference type="Proteomes" id="UP000724874"/>
    </source>
</evidence>
<comment type="caution">
    <text evidence="5">The sequence shown here is derived from an EMBL/GenBank/DDBJ whole genome shotgun (WGS) entry which is preliminary data.</text>
</comment>
<dbReference type="GO" id="GO:0005737">
    <property type="term" value="C:cytoplasm"/>
    <property type="evidence" value="ECO:0007669"/>
    <property type="project" value="TreeGrafter"/>
</dbReference>
<dbReference type="InterPro" id="IPR029030">
    <property type="entry name" value="Caspase-like_dom_sf"/>
</dbReference>
<keyword evidence="2" id="KW-0053">Apoptosis</keyword>
<dbReference type="PANTHER" id="PTHR48104:SF30">
    <property type="entry name" value="METACASPASE-1"/>
    <property type="match status" value="1"/>
</dbReference>
<organism evidence="5 6">
    <name type="scientific">Gymnopilus junonius</name>
    <name type="common">Spectacular rustgill mushroom</name>
    <name type="synonym">Gymnopilus spectabilis subsp. junonius</name>
    <dbReference type="NCBI Taxonomy" id="109634"/>
    <lineage>
        <taxon>Eukaryota</taxon>
        <taxon>Fungi</taxon>
        <taxon>Dikarya</taxon>
        <taxon>Basidiomycota</taxon>
        <taxon>Agaricomycotina</taxon>
        <taxon>Agaricomycetes</taxon>
        <taxon>Agaricomycetidae</taxon>
        <taxon>Agaricales</taxon>
        <taxon>Agaricineae</taxon>
        <taxon>Hymenogastraceae</taxon>
        <taxon>Gymnopilus</taxon>
    </lineage>
</organism>
<dbReference type="GO" id="GO:0004197">
    <property type="term" value="F:cysteine-type endopeptidase activity"/>
    <property type="evidence" value="ECO:0007669"/>
    <property type="project" value="InterPro"/>
</dbReference>
<dbReference type="AlphaFoldDB" id="A0A9P5NDC8"/>